<dbReference type="SUPFAM" id="SSF51658">
    <property type="entry name" value="Xylose isomerase-like"/>
    <property type="match status" value="1"/>
</dbReference>
<dbReference type="AlphaFoldDB" id="A0A6G7YAJ6"/>
<dbReference type="InterPro" id="IPR036237">
    <property type="entry name" value="Xyl_isomerase-like_sf"/>
</dbReference>
<dbReference type="Pfam" id="PF01261">
    <property type="entry name" value="AP_endonuc_2"/>
    <property type="match status" value="1"/>
</dbReference>
<evidence type="ECO:0000313" key="2">
    <source>
        <dbReference type="EMBL" id="QIK73706.1"/>
    </source>
</evidence>
<reference evidence="2 3" key="1">
    <citation type="submission" date="2020-03" db="EMBL/GenBank/DDBJ databases">
        <title>Propioniciclava sp. nov., isolated from Hydrophilus acuminatus.</title>
        <authorList>
            <person name="Hyun D.-W."/>
            <person name="Bae J.-W."/>
        </authorList>
    </citation>
    <scope>NUCLEOTIDE SEQUENCE [LARGE SCALE GENOMIC DNA]</scope>
    <source>
        <strain evidence="2 3">HDW11</strain>
    </source>
</reference>
<feature type="domain" description="Xylose isomerase-like TIM barrel" evidence="1">
    <location>
        <begin position="24"/>
        <end position="242"/>
    </location>
</feature>
<dbReference type="RefSeq" id="WP_166234783.1">
    <property type="nucleotide sequence ID" value="NZ_CP049865.1"/>
</dbReference>
<dbReference type="Gene3D" id="3.20.20.150">
    <property type="entry name" value="Divalent-metal-dependent TIM barrel enzymes"/>
    <property type="match status" value="1"/>
</dbReference>
<keyword evidence="3" id="KW-1185">Reference proteome</keyword>
<organism evidence="2 3">
    <name type="scientific">Propioniciclava coleopterorum</name>
    <dbReference type="NCBI Taxonomy" id="2714937"/>
    <lineage>
        <taxon>Bacteria</taxon>
        <taxon>Bacillati</taxon>
        <taxon>Actinomycetota</taxon>
        <taxon>Actinomycetes</taxon>
        <taxon>Propionibacteriales</taxon>
        <taxon>Propionibacteriaceae</taxon>
        <taxon>Propioniciclava</taxon>
    </lineage>
</organism>
<gene>
    <name evidence="2" type="ORF">G7070_17340</name>
</gene>
<evidence type="ECO:0000313" key="3">
    <source>
        <dbReference type="Proteomes" id="UP000501058"/>
    </source>
</evidence>
<dbReference type="KEGG" id="prv:G7070_17340"/>
<name>A0A6G7YAJ6_9ACTN</name>
<sequence length="267" mass="28479">MAVPIDREATMLGVVWRDLTDASAVRDAGADFVEPYVVGNYVRVEDDVVTALDPGDGLHPSFVVLFAGAVKLSVPDASPDLFASYLDATAAALAREAEPGAFVVLGSAGARNIPEGLDRAVAERTFLQRLAVARDAYAAVGLELLLEPLNPGESNIARSFKEAVELLDSAGLQDVRLVWDTYHAGRSDEDLAFVADHVDRIAHVHHSGPDRLPPSRAPRESLDALRVVLDRGYAGHVSLECDFADVSEVADSLAVVRAYLGQEPANA</sequence>
<accession>A0A6G7YAJ6</accession>
<protein>
    <submittedName>
        <fullName evidence="2">TIM barrel protein</fullName>
    </submittedName>
</protein>
<proteinExistence type="predicted"/>
<dbReference type="Proteomes" id="UP000501058">
    <property type="component" value="Chromosome"/>
</dbReference>
<dbReference type="EMBL" id="CP049865">
    <property type="protein sequence ID" value="QIK73706.1"/>
    <property type="molecule type" value="Genomic_DNA"/>
</dbReference>
<dbReference type="InterPro" id="IPR013022">
    <property type="entry name" value="Xyl_isomerase-like_TIM-brl"/>
</dbReference>
<evidence type="ECO:0000259" key="1">
    <source>
        <dbReference type="Pfam" id="PF01261"/>
    </source>
</evidence>